<dbReference type="EMBL" id="HBUF01061410">
    <property type="protein sequence ID" value="CAG6626006.1"/>
    <property type="molecule type" value="Transcribed_RNA"/>
</dbReference>
<reference evidence="1" key="1">
    <citation type="submission" date="2021-05" db="EMBL/GenBank/DDBJ databases">
        <authorList>
            <person name="Alioto T."/>
            <person name="Alioto T."/>
            <person name="Gomez Garrido J."/>
        </authorList>
    </citation>
    <scope>NUCLEOTIDE SEQUENCE</scope>
</reference>
<organism evidence="1">
    <name type="scientific">Cacopsylla melanoneura</name>
    <dbReference type="NCBI Taxonomy" id="428564"/>
    <lineage>
        <taxon>Eukaryota</taxon>
        <taxon>Metazoa</taxon>
        <taxon>Ecdysozoa</taxon>
        <taxon>Arthropoda</taxon>
        <taxon>Hexapoda</taxon>
        <taxon>Insecta</taxon>
        <taxon>Pterygota</taxon>
        <taxon>Neoptera</taxon>
        <taxon>Paraneoptera</taxon>
        <taxon>Hemiptera</taxon>
        <taxon>Sternorrhyncha</taxon>
        <taxon>Psylloidea</taxon>
        <taxon>Psyllidae</taxon>
        <taxon>Psyllinae</taxon>
        <taxon>Cacopsylla</taxon>
    </lineage>
</organism>
<evidence type="ECO:0000313" key="1">
    <source>
        <dbReference type="EMBL" id="CAG6626006.1"/>
    </source>
</evidence>
<protein>
    <submittedName>
        <fullName evidence="1">Uncharacterized protein</fullName>
    </submittedName>
</protein>
<dbReference type="AlphaFoldDB" id="A0A8D8Q6J3"/>
<accession>A0A8D8Q6J3</accession>
<proteinExistence type="predicted"/>
<name>A0A8D8Q6J3_9HEMI</name>
<sequence length="102" mass="11831">MRVVHAICHLRLITPAYVSCHGVRLTEWVLCSTADVATSGCYWIRLLSSFGEIVSCITGIQTSYNKYSRAYYFDNHCENSNRLLFSKFRITNKKLLKDRFDI</sequence>